<evidence type="ECO:0000256" key="1">
    <source>
        <dbReference type="ARBA" id="ARBA00004123"/>
    </source>
</evidence>
<dbReference type="InterPro" id="IPR001841">
    <property type="entry name" value="Znf_RING"/>
</dbReference>
<dbReference type="AlphaFoldDB" id="A0A7J7LAB8"/>
<evidence type="ECO:0000256" key="2">
    <source>
        <dbReference type="ARBA" id="ARBA00022723"/>
    </source>
</evidence>
<dbReference type="EMBL" id="JACGCM010002464">
    <property type="protein sequence ID" value="KAF6139512.1"/>
    <property type="molecule type" value="Genomic_DNA"/>
</dbReference>
<comment type="subcellular location">
    <subcellularLocation>
        <location evidence="1">Nucleus</location>
    </subcellularLocation>
</comment>
<dbReference type="Gene3D" id="3.40.50.10190">
    <property type="entry name" value="BRCT domain"/>
    <property type="match status" value="2"/>
</dbReference>
<feature type="region of interest" description="Disordered" evidence="10">
    <location>
        <begin position="98"/>
        <end position="124"/>
    </location>
</feature>
<keyword evidence="7" id="KW-0234">DNA repair</keyword>
<dbReference type="InterPro" id="IPR034732">
    <property type="entry name" value="EPHD"/>
</dbReference>
<dbReference type="SMART" id="SM00184">
    <property type="entry name" value="RING"/>
    <property type="match status" value="1"/>
</dbReference>
<feature type="domain" description="RING-type" evidence="11">
    <location>
        <begin position="16"/>
        <end position="54"/>
    </location>
</feature>
<feature type="region of interest" description="Disordered" evidence="10">
    <location>
        <begin position="755"/>
        <end position="778"/>
    </location>
</feature>
<evidence type="ECO:0000256" key="6">
    <source>
        <dbReference type="ARBA" id="ARBA00022833"/>
    </source>
</evidence>
<feature type="compositionally biased region" description="Basic and acidic residues" evidence="10">
    <location>
        <begin position="408"/>
        <end position="423"/>
    </location>
</feature>
<dbReference type="InterPro" id="IPR017907">
    <property type="entry name" value="Znf_RING_CS"/>
</dbReference>
<evidence type="ECO:0000259" key="12">
    <source>
        <dbReference type="PROSITE" id="PS50172"/>
    </source>
</evidence>
<gene>
    <name evidence="14" type="ORF">GIB67_015469</name>
</gene>
<dbReference type="SUPFAM" id="SSF57850">
    <property type="entry name" value="RING/U-box"/>
    <property type="match status" value="1"/>
</dbReference>
<proteinExistence type="predicted"/>
<dbReference type="CDD" id="cd17734">
    <property type="entry name" value="BRCT_Bard1_rpt1"/>
    <property type="match status" value="1"/>
</dbReference>
<evidence type="ECO:0000256" key="9">
    <source>
        <dbReference type="PROSITE-ProRule" id="PRU00175"/>
    </source>
</evidence>
<dbReference type="SMART" id="SM00292">
    <property type="entry name" value="BRCT"/>
    <property type="match status" value="2"/>
</dbReference>
<feature type="region of interest" description="Disordered" evidence="10">
    <location>
        <begin position="370"/>
        <end position="429"/>
    </location>
</feature>
<dbReference type="GO" id="GO:0004842">
    <property type="term" value="F:ubiquitin-protein transferase activity"/>
    <property type="evidence" value="ECO:0007669"/>
    <property type="project" value="TreeGrafter"/>
</dbReference>
<keyword evidence="8" id="KW-0539">Nucleus</keyword>
<feature type="compositionally biased region" description="Basic and acidic residues" evidence="10">
    <location>
        <begin position="172"/>
        <end position="201"/>
    </location>
</feature>
<evidence type="ECO:0000256" key="8">
    <source>
        <dbReference type="ARBA" id="ARBA00023242"/>
    </source>
</evidence>
<dbReference type="Pfam" id="PF00533">
    <property type="entry name" value="BRCT"/>
    <property type="match status" value="1"/>
</dbReference>
<dbReference type="Pfam" id="PF13771">
    <property type="entry name" value="zf-HC5HC2H"/>
    <property type="match status" value="1"/>
</dbReference>
<feature type="compositionally biased region" description="Polar residues" evidence="10">
    <location>
        <begin position="383"/>
        <end position="395"/>
    </location>
</feature>
<comment type="caution">
    <text evidence="14">The sequence shown here is derived from an EMBL/GenBank/DDBJ whole genome shotgun (WGS) entry which is preliminary data.</text>
</comment>
<keyword evidence="3" id="KW-0677">Repeat</keyword>
<reference evidence="14 15" key="1">
    <citation type="journal article" date="2020" name="IScience">
        <title>Genome Sequencing of the Endangered Kingdonia uniflora (Circaeasteraceae, Ranunculales) Reveals Potential Mechanisms of Evolutionary Specialization.</title>
        <authorList>
            <person name="Sun Y."/>
            <person name="Deng T."/>
            <person name="Zhang A."/>
            <person name="Moore M.J."/>
            <person name="Landis J.B."/>
            <person name="Lin N."/>
            <person name="Zhang H."/>
            <person name="Zhang X."/>
            <person name="Huang J."/>
            <person name="Zhang X."/>
            <person name="Sun H."/>
            <person name="Wang H."/>
        </authorList>
    </citation>
    <scope>NUCLEOTIDE SEQUENCE [LARGE SCALE GENOMIC DNA]</scope>
    <source>
        <strain evidence="14">TB1705</strain>
        <tissue evidence="14">Leaf</tissue>
    </source>
</reference>
<evidence type="ECO:0000256" key="3">
    <source>
        <dbReference type="ARBA" id="ARBA00022737"/>
    </source>
</evidence>
<feature type="region of interest" description="Disordered" evidence="10">
    <location>
        <begin position="160"/>
        <end position="201"/>
    </location>
</feature>
<dbReference type="FunFam" id="3.40.50.10190:FF:000006">
    <property type="entry name" value="Breast cancer type 1 susceptibility protein homolog"/>
    <property type="match status" value="1"/>
</dbReference>
<keyword evidence="5 9" id="KW-0863">Zinc-finger</keyword>
<dbReference type="PROSITE" id="PS50172">
    <property type="entry name" value="BRCT"/>
    <property type="match status" value="2"/>
</dbReference>
<dbReference type="SUPFAM" id="SSF52113">
    <property type="entry name" value="BRCT domain"/>
    <property type="match status" value="2"/>
</dbReference>
<dbReference type="Gene3D" id="3.30.40.10">
    <property type="entry name" value="Zinc/RING finger domain, C3HC4 (zinc finger)"/>
    <property type="match status" value="2"/>
</dbReference>
<keyword evidence="15" id="KW-1185">Reference proteome</keyword>
<dbReference type="GO" id="GO:0005634">
    <property type="term" value="C:nucleus"/>
    <property type="evidence" value="ECO:0007669"/>
    <property type="project" value="UniProtKB-SubCell"/>
</dbReference>
<dbReference type="InterPro" id="IPR001357">
    <property type="entry name" value="BRCT_dom"/>
</dbReference>
<dbReference type="OrthoDB" id="2384350at2759"/>
<dbReference type="PROSITE" id="PS51805">
    <property type="entry name" value="EPHD"/>
    <property type="match status" value="1"/>
</dbReference>
<protein>
    <submittedName>
        <fullName evidence="14">Uncharacterized protein</fullName>
    </submittedName>
</protein>
<dbReference type="InterPro" id="IPR013083">
    <property type="entry name" value="Znf_RING/FYVE/PHD"/>
</dbReference>
<feature type="domain" description="BRCT" evidence="12">
    <location>
        <begin position="811"/>
        <end position="889"/>
    </location>
</feature>
<dbReference type="Pfam" id="PF13923">
    <property type="entry name" value="zf-C3HC4_2"/>
    <property type="match status" value="1"/>
</dbReference>
<keyword evidence="6" id="KW-0862">Zinc</keyword>
<dbReference type="Proteomes" id="UP000541444">
    <property type="component" value="Unassembled WGS sequence"/>
</dbReference>
<dbReference type="InterPro" id="IPR031099">
    <property type="entry name" value="BRCA1-associated"/>
</dbReference>
<dbReference type="InterPro" id="IPR036420">
    <property type="entry name" value="BRCT_dom_sf"/>
</dbReference>
<evidence type="ECO:0000256" key="7">
    <source>
        <dbReference type="ARBA" id="ARBA00023204"/>
    </source>
</evidence>
<evidence type="ECO:0000259" key="11">
    <source>
        <dbReference type="PROSITE" id="PS50089"/>
    </source>
</evidence>
<organism evidence="14 15">
    <name type="scientific">Kingdonia uniflora</name>
    <dbReference type="NCBI Taxonomy" id="39325"/>
    <lineage>
        <taxon>Eukaryota</taxon>
        <taxon>Viridiplantae</taxon>
        <taxon>Streptophyta</taxon>
        <taxon>Embryophyta</taxon>
        <taxon>Tracheophyta</taxon>
        <taxon>Spermatophyta</taxon>
        <taxon>Magnoliopsida</taxon>
        <taxon>Ranunculales</taxon>
        <taxon>Circaeasteraceae</taxon>
        <taxon>Kingdonia</taxon>
    </lineage>
</organism>
<accession>A0A7J7LAB8</accession>
<feature type="compositionally biased region" description="Basic residues" evidence="10">
    <location>
        <begin position="372"/>
        <end position="381"/>
    </location>
</feature>
<dbReference type="Pfam" id="PF16589">
    <property type="entry name" value="BRCT_2"/>
    <property type="match status" value="1"/>
</dbReference>
<feature type="domain" description="PHD-type" evidence="13">
    <location>
        <begin position="630"/>
        <end position="750"/>
    </location>
</feature>
<dbReference type="GO" id="GO:0008270">
    <property type="term" value="F:zinc ion binding"/>
    <property type="evidence" value="ECO:0007669"/>
    <property type="project" value="UniProtKB-KW"/>
</dbReference>
<evidence type="ECO:0000313" key="15">
    <source>
        <dbReference type="Proteomes" id="UP000541444"/>
    </source>
</evidence>
<dbReference type="GO" id="GO:0000724">
    <property type="term" value="P:double-strand break repair via homologous recombination"/>
    <property type="evidence" value="ECO:0007669"/>
    <property type="project" value="TreeGrafter"/>
</dbReference>
<dbReference type="PROSITE" id="PS50089">
    <property type="entry name" value="ZF_RING_2"/>
    <property type="match status" value="1"/>
</dbReference>
<dbReference type="FunFam" id="3.30.40.10:FF:000352">
    <property type="entry name" value="Breast cancer associated RING 1"/>
    <property type="match status" value="1"/>
</dbReference>
<dbReference type="PROSITE" id="PS00518">
    <property type="entry name" value="ZF_RING_1"/>
    <property type="match status" value="1"/>
</dbReference>
<name>A0A7J7LAB8_9MAGN</name>
<evidence type="ECO:0000256" key="4">
    <source>
        <dbReference type="ARBA" id="ARBA00022763"/>
    </source>
</evidence>
<dbReference type="FunFam" id="3.30.40.10:FF:000310">
    <property type="entry name" value="Breast cancer associated RING 1"/>
    <property type="match status" value="1"/>
</dbReference>
<dbReference type="PANTHER" id="PTHR13763">
    <property type="entry name" value="BREAST CANCER TYPE 1 SUSCEPTIBILITY PROTEIN BRCA1"/>
    <property type="match status" value="1"/>
</dbReference>
<sequence length="1014" mass="112811">MADPADLEKMGTELKCPICLSLLSSAISLPCNHSFCNLCILKSMKLDLNCPVCKVPFRRREVRSAPNMDNLVSIYKSLEVASGINIFITQSASAKMPDGQNNVEGGGISIGKETVGSSTEKLNKRKTLQCRRPRGILKTNVENSVSEEYVQPSFPAKKRIHVPQCIPSETPTRPDKHDAKQNEYTEDRNEKGSIARNEKLVFNDGEPKLSPFFWLKEKNDDDESLESSSYEQRELDKIINTPTEDVPSFSDIKDLYDQSPSKSASTGKVSKILDDFDSGMFEWTQRACSPEIYSSSMEMEVAHDDHLDAMQEENCEVISHTGAASGGEDTHLEHTRCMGYEEENAYPEMASLSSEDDKVAIVQSMRNMLNNRAKKRKRRAQGKNPNKNDGEQASTDLRKKGKSSGQRTKFDEEVPTESSEKIKGSSKRNKLQISGIAPKLGKKIFHAKRMASSDINTPYLVVEDTTPSEFVDAKVQNQGNKCMGTKAPGLSDRGSLDVDGVLKEVSTNQSKENDNLNSKIPLTSCLKADNVKLCNSEKKHGSSSERVNIKAKRNDIKGLRGGKYLKISNDNGAKSKLVEEVLECASNKADAGADDILNFTKLRTNLDTGKKVLSVSRDRLLQKCDSIPPRFKCAFCQSSINSEVSGNMMHYLNGRPLAVDFDVQPNIIHSHRNCTEWAPNVYFKDENVINLETEISRSKRIKCCCCGIKGAALGCYEKSCKKSFHLPCAKLVSECRWDDENFVMLCPLHPSSKLPKENCGSQGKGRKKSITKRESQSKQAEVMTQHIVNTSQLWKWPESHYKWVLCCSGVTDAEKEIVSTFTKLAGVLVLKTYDPSVTHVIALTDENGACRRTLKFLMGILDGKWVLKIDWVIACIKAMEPVAVEKYEISLDIHGIMDGPRLGRLRALNKQPKLFNGFTFYFTAIFMPSYKMYLQDLVAAAGGIVLQRKPVSLSTSGLPTFIIYNHECDSDSKSPCTLCHDKAEALARVTGAEVASYKWLLDSIAASKLQTLVK</sequence>
<dbReference type="PANTHER" id="PTHR13763:SF0">
    <property type="entry name" value="BREAST CANCER TYPE 1 SUSCEPTIBILITY PROTEIN"/>
    <property type="match status" value="1"/>
</dbReference>
<keyword evidence="4" id="KW-0227">DNA damage</keyword>
<dbReference type="GO" id="GO:0045944">
    <property type="term" value="P:positive regulation of transcription by RNA polymerase II"/>
    <property type="evidence" value="ECO:0007669"/>
    <property type="project" value="TreeGrafter"/>
</dbReference>
<evidence type="ECO:0000256" key="10">
    <source>
        <dbReference type="SAM" id="MobiDB-lite"/>
    </source>
</evidence>
<evidence type="ECO:0000313" key="14">
    <source>
        <dbReference type="EMBL" id="KAF6139512.1"/>
    </source>
</evidence>
<feature type="domain" description="BRCT" evidence="12">
    <location>
        <begin position="910"/>
        <end position="1014"/>
    </location>
</feature>
<evidence type="ECO:0000259" key="13">
    <source>
        <dbReference type="PROSITE" id="PS51805"/>
    </source>
</evidence>
<evidence type="ECO:0000256" key="5">
    <source>
        <dbReference type="ARBA" id="ARBA00022771"/>
    </source>
</evidence>
<keyword evidence="2" id="KW-0479">Metal-binding</keyword>